<evidence type="ECO:0000313" key="4">
    <source>
        <dbReference type="EMBL" id="KAK9011229.1"/>
    </source>
</evidence>
<dbReference type="InterPro" id="IPR040618">
    <property type="entry name" value="Pre-Nudix"/>
</dbReference>
<gene>
    <name evidence="4" type="ORF">V6N11_044083</name>
</gene>
<keyword evidence="5" id="KW-1185">Reference proteome</keyword>
<sequence length="267" mass="30361">MVAIFSWGERLYYIAYRYEIPKEEKKGIWLKLSVEKSDFILVVVMEAFEYHQTEKGYMTPTYCLSERLIILSANASHQVSVEGFVIHEINMVLVVQEKYCVLSFTELWKIPSCSIVESDEIFTGVVKEVKEEIEIDNKFMEVVSFRQVHDVASEKSDLPIIFLSEISTSAYIVVGLTDAPRRAVIRHTFLTTYANQVVAPMVHKLQLLFIQALTCVDVANTLGSSIQQLVVSIPLAFGWHKMNSNGTRRVDDVRVTCGSTIRDSFST</sequence>
<feature type="domain" description="Pre-nudix hydrolase" evidence="3">
    <location>
        <begin position="22"/>
        <end position="61"/>
    </location>
</feature>
<proteinExistence type="inferred from homology"/>
<dbReference type="PANTHER" id="PTHR13994">
    <property type="entry name" value="NUDIX HYDROLASE RELATED"/>
    <property type="match status" value="1"/>
</dbReference>
<keyword evidence="2" id="KW-0378">Hydrolase</keyword>
<organism evidence="4 5">
    <name type="scientific">Hibiscus sabdariffa</name>
    <name type="common">roselle</name>
    <dbReference type="NCBI Taxonomy" id="183260"/>
    <lineage>
        <taxon>Eukaryota</taxon>
        <taxon>Viridiplantae</taxon>
        <taxon>Streptophyta</taxon>
        <taxon>Embryophyta</taxon>
        <taxon>Tracheophyta</taxon>
        <taxon>Spermatophyta</taxon>
        <taxon>Magnoliopsida</taxon>
        <taxon>eudicotyledons</taxon>
        <taxon>Gunneridae</taxon>
        <taxon>Pentapetalae</taxon>
        <taxon>rosids</taxon>
        <taxon>malvids</taxon>
        <taxon>Malvales</taxon>
        <taxon>Malvaceae</taxon>
        <taxon>Malvoideae</taxon>
        <taxon>Hibiscus</taxon>
    </lineage>
</organism>
<evidence type="ECO:0000256" key="2">
    <source>
        <dbReference type="ARBA" id="ARBA00022801"/>
    </source>
</evidence>
<dbReference type="Gene3D" id="3.90.79.10">
    <property type="entry name" value="Nucleoside Triphosphate Pyrophosphohydrolase"/>
    <property type="match status" value="1"/>
</dbReference>
<comment type="similarity">
    <text evidence="1">Belongs to the Nudix hydrolase family.</text>
</comment>
<dbReference type="InterPro" id="IPR003293">
    <property type="entry name" value="Nudix_hydrolase6-like"/>
</dbReference>
<comment type="caution">
    <text evidence="4">The sequence shown here is derived from an EMBL/GenBank/DDBJ whole genome shotgun (WGS) entry which is preliminary data.</text>
</comment>
<evidence type="ECO:0000256" key="1">
    <source>
        <dbReference type="ARBA" id="ARBA00005582"/>
    </source>
</evidence>
<dbReference type="EMBL" id="JBBPBN010000023">
    <property type="protein sequence ID" value="KAK9011229.1"/>
    <property type="molecule type" value="Genomic_DNA"/>
</dbReference>
<reference evidence="4 5" key="1">
    <citation type="journal article" date="2024" name="G3 (Bethesda)">
        <title>Genome assembly of Hibiscus sabdariffa L. provides insights into metabolisms of medicinal natural products.</title>
        <authorList>
            <person name="Kim T."/>
        </authorList>
    </citation>
    <scope>NUCLEOTIDE SEQUENCE [LARGE SCALE GENOMIC DNA]</scope>
    <source>
        <strain evidence="4">TK-2024</strain>
        <tissue evidence="4">Old leaves</tissue>
    </source>
</reference>
<protein>
    <recommendedName>
        <fullName evidence="3">Pre-nudix hydrolase domain-containing protein</fullName>
    </recommendedName>
</protein>
<dbReference type="Pfam" id="PF18290">
    <property type="entry name" value="Nudix_hydro"/>
    <property type="match status" value="1"/>
</dbReference>
<dbReference type="Proteomes" id="UP001396334">
    <property type="component" value="Unassembled WGS sequence"/>
</dbReference>
<evidence type="ECO:0000313" key="5">
    <source>
        <dbReference type="Proteomes" id="UP001396334"/>
    </source>
</evidence>
<accession>A0ABR2REN5</accession>
<evidence type="ECO:0000259" key="3">
    <source>
        <dbReference type="Pfam" id="PF18290"/>
    </source>
</evidence>
<dbReference type="PANTHER" id="PTHR13994:SF13">
    <property type="entry name" value="FI03680P"/>
    <property type="match status" value="1"/>
</dbReference>
<dbReference type="Gene3D" id="3.40.630.30">
    <property type="match status" value="1"/>
</dbReference>
<name>A0ABR2REN5_9ROSI</name>